<dbReference type="InterPro" id="IPR038962">
    <property type="entry name" value="TMEM158"/>
</dbReference>
<dbReference type="CTD" id="25907"/>
<feature type="transmembrane region" description="Helical" evidence="2">
    <location>
        <begin position="51"/>
        <end position="70"/>
    </location>
</feature>
<reference evidence="4" key="1">
    <citation type="submission" date="2025-08" db="UniProtKB">
        <authorList>
            <consortium name="RefSeq"/>
        </authorList>
    </citation>
    <scope>IDENTIFICATION</scope>
    <source>
        <tissue evidence="4">Sperm</tissue>
    </source>
</reference>
<name>A0AAJ7TBS2_PETMA</name>
<dbReference type="RefSeq" id="XP_032813692.1">
    <property type="nucleotide sequence ID" value="XM_032957801.1"/>
</dbReference>
<dbReference type="AlphaFoldDB" id="A0AAJ7TBS2"/>
<sequence>MRPARSTTCSTTRASCSNSSCSSSSCSNSSCCWWSHRQLRSKVAVATSRPLLLLLTMLMMMTVVGAQPVAEAMSRWTLGTTVAAAAAAVTRVSPGSPQATPRPRGGPVSPGNDPEADATCNISLTPGTTGLQARWSGTGSPPCDLHIFSTNPGRASSFSTSFTRVRSPLLLERRLGEDDGHGYRACVSCAPTASLGLRARPFCCRDISRAEVYLCPGCGGEGARVRDGGRGPLEAAVVACFMTAVLTVWVVAALVWPVPIIAEFLPSLLTEPRGRRVTTRR</sequence>
<evidence type="ECO:0000313" key="4">
    <source>
        <dbReference type="RefSeq" id="XP_032813692.1"/>
    </source>
</evidence>
<dbReference type="PROSITE" id="PS51257">
    <property type="entry name" value="PROKAR_LIPOPROTEIN"/>
    <property type="match status" value="1"/>
</dbReference>
<proteinExistence type="predicted"/>
<accession>A0AAJ7TBS2</accession>
<evidence type="ECO:0000313" key="3">
    <source>
        <dbReference type="Proteomes" id="UP001318040"/>
    </source>
</evidence>
<gene>
    <name evidence="4" type="primary">TMEM158</name>
</gene>
<evidence type="ECO:0000256" key="2">
    <source>
        <dbReference type="SAM" id="Phobius"/>
    </source>
</evidence>
<keyword evidence="3" id="KW-1185">Reference proteome</keyword>
<dbReference type="PANTHER" id="PTHR38324">
    <property type="entry name" value="TRANSMEMBRANE PROTEIN 158"/>
    <property type="match status" value="1"/>
</dbReference>
<dbReference type="KEGG" id="pmrn:116944268"/>
<dbReference type="Proteomes" id="UP001318040">
    <property type="component" value="Chromosome 20"/>
</dbReference>
<dbReference type="PANTHER" id="PTHR38324:SF1">
    <property type="entry name" value="TRANSMEMBRANE PROTEIN 158"/>
    <property type="match status" value="1"/>
</dbReference>
<keyword evidence="2" id="KW-1133">Transmembrane helix</keyword>
<organism evidence="3 4">
    <name type="scientific">Petromyzon marinus</name>
    <name type="common">Sea lamprey</name>
    <dbReference type="NCBI Taxonomy" id="7757"/>
    <lineage>
        <taxon>Eukaryota</taxon>
        <taxon>Metazoa</taxon>
        <taxon>Chordata</taxon>
        <taxon>Craniata</taxon>
        <taxon>Vertebrata</taxon>
        <taxon>Cyclostomata</taxon>
        <taxon>Hyperoartia</taxon>
        <taxon>Petromyzontiformes</taxon>
        <taxon>Petromyzontidae</taxon>
        <taxon>Petromyzon</taxon>
    </lineage>
</organism>
<feature type="region of interest" description="Disordered" evidence="1">
    <location>
        <begin position="91"/>
        <end position="118"/>
    </location>
</feature>
<evidence type="ECO:0000256" key="1">
    <source>
        <dbReference type="SAM" id="MobiDB-lite"/>
    </source>
</evidence>
<keyword evidence="2" id="KW-0472">Membrane</keyword>
<keyword evidence="2 4" id="KW-0812">Transmembrane</keyword>
<protein>
    <submittedName>
        <fullName evidence="4">Transmembrane protein 158</fullName>
    </submittedName>
</protein>